<dbReference type="Pfam" id="PF14740">
    <property type="entry name" value="DUF4471"/>
    <property type="match status" value="1"/>
</dbReference>
<dbReference type="Proteomes" id="UP001516400">
    <property type="component" value="Unassembled WGS sequence"/>
</dbReference>
<dbReference type="EMBL" id="JABFTP020000021">
    <property type="protein sequence ID" value="KAL3269341.1"/>
    <property type="molecule type" value="Genomic_DNA"/>
</dbReference>
<organism evidence="7 8">
    <name type="scientific">Cryptolaemus montrouzieri</name>
    <dbReference type="NCBI Taxonomy" id="559131"/>
    <lineage>
        <taxon>Eukaryota</taxon>
        <taxon>Metazoa</taxon>
        <taxon>Ecdysozoa</taxon>
        <taxon>Arthropoda</taxon>
        <taxon>Hexapoda</taxon>
        <taxon>Insecta</taxon>
        <taxon>Pterygota</taxon>
        <taxon>Neoptera</taxon>
        <taxon>Endopterygota</taxon>
        <taxon>Coleoptera</taxon>
        <taxon>Polyphaga</taxon>
        <taxon>Cucujiformia</taxon>
        <taxon>Coccinelloidea</taxon>
        <taxon>Coccinellidae</taxon>
        <taxon>Scymninae</taxon>
        <taxon>Scymnini</taxon>
        <taxon>Cryptolaemus</taxon>
    </lineage>
</organism>
<comment type="caution">
    <text evidence="7">The sequence shown here is derived from an EMBL/GenBank/DDBJ whole genome shotgun (WGS) entry which is preliminary data.</text>
</comment>
<dbReference type="PANTHER" id="PTHR22118">
    <property type="entry name" value="DYNEIN ASSEMBLY FACTOR 3, AXONEMAL"/>
    <property type="match status" value="1"/>
</dbReference>
<accession>A0ABD2MSB2</accession>
<evidence type="ECO:0000256" key="1">
    <source>
        <dbReference type="ARBA" id="ARBA00010449"/>
    </source>
</evidence>
<reference evidence="7 8" key="1">
    <citation type="journal article" date="2021" name="BMC Biol.">
        <title>Horizontally acquired antibacterial genes associated with adaptive radiation of ladybird beetles.</title>
        <authorList>
            <person name="Li H.S."/>
            <person name="Tang X.F."/>
            <person name="Huang Y.H."/>
            <person name="Xu Z.Y."/>
            <person name="Chen M.L."/>
            <person name="Du X.Y."/>
            <person name="Qiu B.Y."/>
            <person name="Chen P.T."/>
            <person name="Zhang W."/>
            <person name="Slipinski A."/>
            <person name="Escalona H.E."/>
            <person name="Waterhouse R.M."/>
            <person name="Zwick A."/>
            <person name="Pang H."/>
        </authorList>
    </citation>
    <scope>NUCLEOTIDE SEQUENCE [LARGE SCALE GENOMIC DNA]</scope>
    <source>
        <strain evidence="7">SYSU2018</strain>
    </source>
</reference>
<keyword evidence="8" id="KW-1185">Reference proteome</keyword>
<evidence type="ECO:0000313" key="7">
    <source>
        <dbReference type="EMBL" id="KAL3269341.1"/>
    </source>
</evidence>
<feature type="domain" description="DUF4470" evidence="5">
    <location>
        <begin position="2"/>
        <end position="97"/>
    </location>
</feature>
<dbReference type="Pfam" id="PF14737">
    <property type="entry name" value="DUF4470"/>
    <property type="match status" value="1"/>
</dbReference>
<dbReference type="AlphaFoldDB" id="A0ABD2MSB2"/>
<keyword evidence="2" id="KW-0963">Cytoplasm</keyword>
<dbReference type="PANTHER" id="PTHR22118:SF14">
    <property type="entry name" value="DYNEIN AXONEMAL ASSEMBLY FACTOR 3"/>
    <property type="match status" value="1"/>
</dbReference>
<sequence length="441" mass="51994">MFWGLTPALDFQAKYRPKDSKNFNILIIGGSDCRHILKTVARKYRYEQIELNFYLMEGCMETVARQLLLLLLSFMPRKELGEVQKTRIFMELYGNTIVRPYVSKFLNSTAKELLKMITDYEYLRAIMPFLQLEIKYKERDYLENLMKFWCSVDDFDITDSWDRRVRKMLGIRYDAKFGAFDWDLNMRFHSVGGRQVGNQEYKSFRTNGVSFVWLESEVSKPNRSLVCATIPNGEKYIHYGYLGDIQTGPFVSFGLDCEDEEFLKSTNDQNKFRATDITERNLRQIFHEIETGKEYVHTLTNDLMMGAIRMQEYNQIIDISSEKNLIKPKNYKTIDIRDINIKFLSISQLKQMAYKGEFKDFFNLIYFCSTYLQYFNTDAINNISAKKSMLLIENQRFVLNNREKNLLDFAESIKEKVKGINGIVMGSDPLQDDYMEYVLKA</sequence>
<evidence type="ECO:0000259" key="6">
    <source>
        <dbReference type="Pfam" id="PF14740"/>
    </source>
</evidence>
<protein>
    <recommendedName>
        <fullName evidence="9">Dynein assembly factor 3, axonemal</fullName>
    </recommendedName>
</protein>
<evidence type="ECO:0008006" key="9">
    <source>
        <dbReference type="Google" id="ProtNLM"/>
    </source>
</evidence>
<evidence type="ECO:0000259" key="5">
    <source>
        <dbReference type="Pfam" id="PF14737"/>
    </source>
</evidence>
<name>A0ABD2MSB2_9CUCU</name>
<keyword evidence="3" id="KW-0970">Cilium biogenesis/degradation</keyword>
<comment type="subcellular location">
    <subcellularLocation>
        <location evidence="4">Dynein axonemal particle</location>
    </subcellularLocation>
</comment>
<dbReference type="InterPro" id="IPR028235">
    <property type="entry name" value="DNAAF3_C"/>
</dbReference>
<evidence type="ECO:0000256" key="4">
    <source>
        <dbReference type="ARBA" id="ARBA00024190"/>
    </source>
</evidence>
<dbReference type="GO" id="GO:0030030">
    <property type="term" value="P:cell projection organization"/>
    <property type="evidence" value="ECO:0007669"/>
    <property type="project" value="UniProtKB-KW"/>
</dbReference>
<comment type="similarity">
    <text evidence="1">Belongs to the DNAAF3 family.</text>
</comment>
<dbReference type="GO" id="GO:0120293">
    <property type="term" value="C:dynein axonemal particle"/>
    <property type="evidence" value="ECO:0007669"/>
    <property type="project" value="UniProtKB-SubCell"/>
</dbReference>
<gene>
    <name evidence="7" type="ORF">HHI36_008413</name>
</gene>
<proteinExistence type="inferred from homology"/>
<dbReference type="InterPro" id="IPR039304">
    <property type="entry name" value="DNAAF3"/>
</dbReference>
<evidence type="ECO:0000313" key="8">
    <source>
        <dbReference type="Proteomes" id="UP001516400"/>
    </source>
</evidence>
<evidence type="ECO:0000256" key="3">
    <source>
        <dbReference type="ARBA" id="ARBA00022794"/>
    </source>
</evidence>
<dbReference type="InterPro" id="IPR027974">
    <property type="entry name" value="DUF4470"/>
</dbReference>
<feature type="domain" description="Dynein assembly factor 3 C-terminal" evidence="6">
    <location>
        <begin position="133"/>
        <end position="419"/>
    </location>
</feature>
<evidence type="ECO:0000256" key="2">
    <source>
        <dbReference type="ARBA" id="ARBA00022490"/>
    </source>
</evidence>